<dbReference type="InterPro" id="IPR029062">
    <property type="entry name" value="Class_I_gatase-like"/>
</dbReference>
<dbReference type="Proteomes" id="UP000264310">
    <property type="component" value="Unassembled WGS sequence"/>
</dbReference>
<dbReference type="InterPro" id="IPR018062">
    <property type="entry name" value="HTH_AraC-typ_CS"/>
</dbReference>
<dbReference type="PANTHER" id="PTHR43130:SF3">
    <property type="entry name" value="HTH-TYPE TRANSCRIPTIONAL REGULATOR RV1931C"/>
    <property type="match status" value="1"/>
</dbReference>
<name>A0A371X7K2_9HYPH</name>
<dbReference type="PROSITE" id="PS00041">
    <property type="entry name" value="HTH_ARAC_FAMILY_1"/>
    <property type="match status" value="1"/>
</dbReference>
<dbReference type="OrthoDB" id="9793400at2"/>
<proteinExistence type="predicted"/>
<dbReference type="PANTHER" id="PTHR43130">
    <property type="entry name" value="ARAC-FAMILY TRANSCRIPTIONAL REGULATOR"/>
    <property type="match status" value="1"/>
</dbReference>
<dbReference type="InterPro" id="IPR018060">
    <property type="entry name" value="HTH_AraC"/>
</dbReference>
<reference evidence="5 6" key="1">
    <citation type="submission" date="2018-08" db="EMBL/GenBank/DDBJ databases">
        <title>Fulvimarina sp. 85, whole genome shotgun sequence.</title>
        <authorList>
            <person name="Tuo L."/>
        </authorList>
    </citation>
    <scope>NUCLEOTIDE SEQUENCE [LARGE SCALE GENOMIC DNA]</scope>
    <source>
        <strain evidence="5 6">85</strain>
    </source>
</reference>
<dbReference type="AlphaFoldDB" id="A0A371X7K2"/>
<keyword evidence="2" id="KW-0238">DNA-binding</keyword>
<keyword evidence="1" id="KW-0805">Transcription regulation</keyword>
<feature type="domain" description="HTH araC/xylS-type" evidence="4">
    <location>
        <begin position="245"/>
        <end position="343"/>
    </location>
</feature>
<dbReference type="GO" id="GO:0043565">
    <property type="term" value="F:sequence-specific DNA binding"/>
    <property type="evidence" value="ECO:0007669"/>
    <property type="project" value="InterPro"/>
</dbReference>
<dbReference type="SUPFAM" id="SSF52317">
    <property type="entry name" value="Class I glutamine amidotransferase-like"/>
    <property type="match status" value="1"/>
</dbReference>
<dbReference type="CDD" id="cd03136">
    <property type="entry name" value="GATase1_AraC_ArgR_like"/>
    <property type="match status" value="1"/>
</dbReference>
<organism evidence="5 6">
    <name type="scientific">Fulvimarina endophytica</name>
    <dbReference type="NCBI Taxonomy" id="2293836"/>
    <lineage>
        <taxon>Bacteria</taxon>
        <taxon>Pseudomonadati</taxon>
        <taxon>Pseudomonadota</taxon>
        <taxon>Alphaproteobacteria</taxon>
        <taxon>Hyphomicrobiales</taxon>
        <taxon>Aurantimonadaceae</taxon>
        <taxon>Fulvimarina</taxon>
    </lineage>
</organism>
<dbReference type="InterPro" id="IPR009057">
    <property type="entry name" value="Homeodomain-like_sf"/>
</dbReference>
<evidence type="ECO:0000256" key="2">
    <source>
        <dbReference type="ARBA" id="ARBA00023125"/>
    </source>
</evidence>
<evidence type="ECO:0000256" key="3">
    <source>
        <dbReference type="ARBA" id="ARBA00023163"/>
    </source>
</evidence>
<keyword evidence="6" id="KW-1185">Reference proteome</keyword>
<keyword evidence="3" id="KW-0804">Transcription</keyword>
<dbReference type="PROSITE" id="PS01124">
    <property type="entry name" value="HTH_ARAC_FAMILY_2"/>
    <property type="match status" value="1"/>
</dbReference>
<evidence type="ECO:0000313" key="5">
    <source>
        <dbReference type="EMBL" id="RFC65186.1"/>
    </source>
</evidence>
<dbReference type="SUPFAM" id="SSF46689">
    <property type="entry name" value="Homeodomain-like"/>
    <property type="match status" value="2"/>
</dbReference>
<evidence type="ECO:0000313" key="6">
    <source>
        <dbReference type="Proteomes" id="UP000264310"/>
    </source>
</evidence>
<dbReference type="Gene3D" id="3.40.50.880">
    <property type="match status" value="1"/>
</dbReference>
<sequence>MALEETRRVGSFVGAVETGPRRVAGLHPVPQLRVGFLLANNFTLTALSLFIDTLRLASDDRDRSRQIRCAWSIMAPRPEPLRSSCGVSLTRTCGLVDPENFDYVVVVGGLLDGGEQVDRGVLGYLEQCDAAGITLIGVCTGSFVLSRAGLMKGRQTCVSWFHAEDFAAEFPDQTPDAERLFIDDGNRITCAGGGGVADLAAYLVARHVSRDAAKKSLHVLQLQDARRGHDAQPHGGPAATDSRVRRAILMMETHVSEPLAVDTIAIRLNLSGRQLERLFRTTLGQAPAAVYRRIRLEHARRLLETTAKPVTEIAIETGFCDGAHFAQSFRAAFGLSPKLARTKGRIPVEEPAPAD</sequence>
<dbReference type="Pfam" id="PF01965">
    <property type="entry name" value="DJ-1_PfpI"/>
    <property type="match status" value="1"/>
</dbReference>
<dbReference type="GO" id="GO:0003700">
    <property type="term" value="F:DNA-binding transcription factor activity"/>
    <property type="evidence" value="ECO:0007669"/>
    <property type="project" value="InterPro"/>
</dbReference>
<accession>A0A371X7K2</accession>
<dbReference type="SMART" id="SM00342">
    <property type="entry name" value="HTH_ARAC"/>
    <property type="match status" value="1"/>
</dbReference>
<dbReference type="Pfam" id="PF12833">
    <property type="entry name" value="HTH_18"/>
    <property type="match status" value="1"/>
</dbReference>
<comment type="caution">
    <text evidence="5">The sequence shown here is derived from an EMBL/GenBank/DDBJ whole genome shotgun (WGS) entry which is preliminary data.</text>
</comment>
<protein>
    <submittedName>
        <fullName evidence="5">GlxA family transcriptional regulator</fullName>
    </submittedName>
</protein>
<dbReference type="InterPro" id="IPR052158">
    <property type="entry name" value="INH-QAR"/>
</dbReference>
<evidence type="ECO:0000256" key="1">
    <source>
        <dbReference type="ARBA" id="ARBA00023015"/>
    </source>
</evidence>
<evidence type="ECO:0000259" key="4">
    <source>
        <dbReference type="PROSITE" id="PS01124"/>
    </source>
</evidence>
<dbReference type="RefSeq" id="WP_116682082.1">
    <property type="nucleotide sequence ID" value="NZ_QURL01000002.1"/>
</dbReference>
<dbReference type="Gene3D" id="1.10.10.60">
    <property type="entry name" value="Homeodomain-like"/>
    <property type="match status" value="1"/>
</dbReference>
<dbReference type="EMBL" id="QURL01000002">
    <property type="protein sequence ID" value="RFC65186.1"/>
    <property type="molecule type" value="Genomic_DNA"/>
</dbReference>
<dbReference type="InterPro" id="IPR002818">
    <property type="entry name" value="DJ-1/PfpI"/>
</dbReference>
<gene>
    <name evidence="5" type="ORF">DYI37_04890</name>
</gene>